<comment type="caution">
    <text evidence="7">The sequence shown here is derived from an EMBL/GenBank/DDBJ whole genome shotgun (WGS) entry which is preliminary data.</text>
</comment>
<evidence type="ECO:0000313" key="7">
    <source>
        <dbReference type="EMBL" id="KAI1856025.1"/>
    </source>
</evidence>
<name>A0A9P9WB68_9PEZI</name>
<evidence type="ECO:0000256" key="3">
    <source>
        <dbReference type="ARBA" id="ARBA00022989"/>
    </source>
</evidence>
<proteinExistence type="predicted"/>
<evidence type="ECO:0000313" key="8">
    <source>
        <dbReference type="Proteomes" id="UP000829685"/>
    </source>
</evidence>
<dbReference type="EMBL" id="JAFIMR010000047">
    <property type="protein sequence ID" value="KAI1856025.1"/>
    <property type="molecule type" value="Genomic_DNA"/>
</dbReference>
<evidence type="ECO:0000256" key="5">
    <source>
        <dbReference type="SAM" id="MobiDB-lite"/>
    </source>
</evidence>
<keyword evidence="2 6" id="KW-0812">Transmembrane</keyword>
<evidence type="ECO:0000256" key="1">
    <source>
        <dbReference type="ARBA" id="ARBA00004167"/>
    </source>
</evidence>
<accession>A0A9P9WB68</accession>
<comment type="subcellular location">
    <subcellularLocation>
        <location evidence="1">Membrane</location>
        <topology evidence="1">Single-pass membrane protein</topology>
    </subcellularLocation>
</comment>
<feature type="compositionally biased region" description="Pro residues" evidence="5">
    <location>
        <begin position="68"/>
        <end position="79"/>
    </location>
</feature>
<feature type="region of interest" description="Disordered" evidence="5">
    <location>
        <begin position="302"/>
        <end position="325"/>
    </location>
</feature>
<feature type="region of interest" description="Disordered" evidence="5">
    <location>
        <begin position="1"/>
        <end position="84"/>
    </location>
</feature>
<organism evidence="7 8">
    <name type="scientific">Neoarthrinium moseri</name>
    <dbReference type="NCBI Taxonomy" id="1658444"/>
    <lineage>
        <taxon>Eukaryota</taxon>
        <taxon>Fungi</taxon>
        <taxon>Dikarya</taxon>
        <taxon>Ascomycota</taxon>
        <taxon>Pezizomycotina</taxon>
        <taxon>Sordariomycetes</taxon>
        <taxon>Xylariomycetidae</taxon>
        <taxon>Amphisphaeriales</taxon>
        <taxon>Apiosporaceae</taxon>
        <taxon>Neoarthrinium</taxon>
    </lineage>
</organism>
<feature type="transmembrane region" description="Helical" evidence="6">
    <location>
        <begin position="123"/>
        <end position="144"/>
    </location>
</feature>
<feature type="compositionally biased region" description="Low complexity" evidence="5">
    <location>
        <begin position="28"/>
        <end position="66"/>
    </location>
</feature>
<dbReference type="InterPro" id="IPR029208">
    <property type="entry name" value="COX14"/>
</dbReference>
<gene>
    <name evidence="7" type="ORF">JX265_011922</name>
</gene>
<dbReference type="GO" id="GO:0016020">
    <property type="term" value="C:membrane"/>
    <property type="evidence" value="ECO:0007669"/>
    <property type="project" value="UniProtKB-SubCell"/>
</dbReference>
<dbReference type="Pfam" id="PF14880">
    <property type="entry name" value="COX14"/>
    <property type="match status" value="1"/>
</dbReference>
<dbReference type="Proteomes" id="UP000829685">
    <property type="component" value="Unassembled WGS sequence"/>
</dbReference>
<evidence type="ECO:0000256" key="6">
    <source>
        <dbReference type="SAM" id="Phobius"/>
    </source>
</evidence>
<evidence type="ECO:0000256" key="2">
    <source>
        <dbReference type="ARBA" id="ARBA00022692"/>
    </source>
</evidence>
<evidence type="ECO:0000256" key="4">
    <source>
        <dbReference type="ARBA" id="ARBA00023136"/>
    </source>
</evidence>
<sequence>MAVDGTPRSVADATRFTANTPHAHAKARSAAATTTTASPPQSSSAPSPSSSSSSSAARPPTGARSAPPRRPSPLGPSAPRPESLEDKVRRLRAAHLAARNHDVSKMDKIISSSRRYMDAAHRYTVMGLIGFSGLALLVTVYATVDMMMYNRKRRSEFFALQQELQTDSLEAARLAYMTGKATDDQITMVEDATAKAKQAGIPLPSLLDKYSQRAGGHAPSTAETSVWPGEAMQESSLRGADDVAAPPKKSFKEWIFGGLKKEDTAAGATELSFNREEAAASGRTGAAINALAEQADAIKGKATSALDAERENQRKGGPLDQVGLNANAGQKKTGWFW</sequence>
<keyword evidence="4 6" id="KW-0472">Membrane</keyword>
<keyword evidence="8" id="KW-1185">Reference proteome</keyword>
<reference evidence="7" key="1">
    <citation type="submission" date="2021-03" db="EMBL/GenBank/DDBJ databases">
        <title>Revisited historic fungal species revealed as producer of novel bioactive compounds through whole genome sequencing and comparative genomics.</title>
        <authorList>
            <person name="Vignolle G.A."/>
            <person name="Hochenegger N."/>
            <person name="Mach R.L."/>
            <person name="Mach-Aigner A.R."/>
            <person name="Javad Rahimi M."/>
            <person name="Salim K.A."/>
            <person name="Chan C.M."/>
            <person name="Lim L.B.L."/>
            <person name="Cai F."/>
            <person name="Druzhinina I.S."/>
            <person name="U'Ren J.M."/>
            <person name="Derntl C."/>
        </authorList>
    </citation>
    <scope>NUCLEOTIDE SEQUENCE</scope>
    <source>
        <strain evidence="7">TUCIM 5799</strain>
    </source>
</reference>
<keyword evidence="3 6" id="KW-1133">Transmembrane helix</keyword>
<protein>
    <submittedName>
        <fullName evidence="7">Uncharacterized protein</fullName>
    </submittedName>
</protein>
<dbReference type="AlphaFoldDB" id="A0A9P9WB68"/>